<evidence type="ECO:0000256" key="3">
    <source>
        <dbReference type="ARBA" id="ARBA00023015"/>
    </source>
</evidence>
<keyword evidence="8" id="KW-1185">Reference proteome</keyword>
<keyword evidence="4" id="KW-0238">DNA-binding</keyword>
<accession>A0ABM8XAX3</accession>
<dbReference type="EMBL" id="CAJZAG010000007">
    <property type="protein sequence ID" value="CAG9177173.1"/>
    <property type="molecule type" value="Genomic_DNA"/>
</dbReference>
<dbReference type="SUPFAM" id="SSF52540">
    <property type="entry name" value="P-loop containing nucleoside triphosphate hydrolases"/>
    <property type="match status" value="1"/>
</dbReference>
<dbReference type="PANTHER" id="PTHR32071:SF117">
    <property type="entry name" value="PTS-DEPENDENT DIHYDROXYACETONE KINASE OPERON REGULATORY PROTEIN-RELATED"/>
    <property type="match status" value="1"/>
</dbReference>
<comment type="caution">
    <text evidence="7">The sequence shown here is derived from an EMBL/GenBank/DDBJ whole genome shotgun (WGS) entry which is preliminary data.</text>
</comment>
<feature type="domain" description="Sigma-54 factor interaction" evidence="6">
    <location>
        <begin position="213"/>
        <end position="441"/>
    </location>
</feature>
<dbReference type="InterPro" id="IPR027417">
    <property type="entry name" value="P-loop_NTPase"/>
</dbReference>
<dbReference type="Gene3D" id="3.30.450.40">
    <property type="match status" value="1"/>
</dbReference>
<keyword evidence="1" id="KW-0547">Nucleotide-binding</keyword>
<reference evidence="7 8" key="1">
    <citation type="submission" date="2021-08" db="EMBL/GenBank/DDBJ databases">
        <authorList>
            <person name="Peeters C."/>
        </authorList>
    </citation>
    <scope>NUCLEOTIDE SEQUENCE [LARGE SCALE GENOMIC DNA]</scope>
    <source>
        <strain evidence="7 8">LMG 32289</strain>
    </source>
</reference>
<evidence type="ECO:0000313" key="7">
    <source>
        <dbReference type="EMBL" id="CAG9177173.1"/>
    </source>
</evidence>
<dbReference type="InterPro" id="IPR003018">
    <property type="entry name" value="GAF"/>
</dbReference>
<dbReference type="PROSITE" id="PS50045">
    <property type="entry name" value="SIGMA54_INTERACT_4"/>
    <property type="match status" value="1"/>
</dbReference>
<dbReference type="SUPFAM" id="SSF55781">
    <property type="entry name" value="GAF domain-like"/>
    <property type="match status" value="1"/>
</dbReference>
<dbReference type="SMART" id="SM00065">
    <property type="entry name" value="GAF"/>
    <property type="match status" value="1"/>
</dbReference>
<dbReference type="Gene3D" id="1.10.10.60">
    <property type="entry name" value="Homeodomain-like"/>
    <property type="match status" value="1"/>
</dbReference>
<dbReference type="Pfam" id="PF25601">
    <property type="entry name" value="AAA_lid_14"/>
    <property type="match status" value="1"/>
</dbReference>
<dbReference type="Proteomes" id="UP000706525">
    <property type="component" value="Unassembled WGS sequence"/>
</dbReference>
<dbReference type="PRINTS" id="PR01590">
    <property type="entry name" value="HTHFIS"/>
</dbReference>
<dbReference type="Pfam" id="PF00158">
    <property type="entry name" value="Sigma54_activat"/>
    <property type="match status" value="1"/>
</dbReference>
<dbReference type="InterPro" id="IPR025944">
    <property type="entry name" value="Sigma_54_int_dom_CS"/>
</dbReference>
<dbReference type="InterPro" id="IPR002078">
    <property type="entry name" value="Sigma_54_int"/>
</dbReference>
<dbReference type="SUPFAM" id="SSF46689">
    <property type="entry name" value="Homeodomain-like"/>
    <property type="match status" value="1"/>
</dbReference>
<keyword evidence="3" id="KW-0805">Transcription regulation</keyword>
<keyword evidence="2" id="KW-0067">ATP-binding</keyword>
<dbReference type="CDD" id="cd00009">
    <property type="entry name" value="AAA"/>
    <property type="match status" value="1"/>
</dbReference>
<protein>
    <submittedName>
        <fullName evidence="7">Nitrogen fixation protein VnfA</fullName>
    </submittedName>
</protein>
<sequence>MKEQTPIPESDPETGLGYWRQQEMLLLEQVMALVGRSLSPDVTLREMLHLMSELLGLNRGRVVLLDEETDTASIRFAYGLTRKETALGVYKVGEGITGRVLAAGQLTIVQDIDQEPRFLFRAVQRAHLPEGMVSFIAMPIKIEQKTVGVLACHRIRMRNRALSDDLTILRILATLAGQLLQLQATLRARTKVLEQRNEMLSRALQTEAARYGIVGTAPSVLKAISELERVSDATASVLLMGASGTGKELFARALHLASPRRERPFIKINCAAIPETLFESELFGYERGAFTGANAARAGWFEQATTGTIFLDEIGELPLSMQTKLLRTLQEGTITRLGGKREIGIDVRLVAATNRDLEQEAARGTFRQDLYYRLNVIPIRLPALSDRREDIPALVLHFLNHINQTHQRNVNLTQSAINRLQNHDWPGNIRELSNLIERLVLLAENAIVDEAEVERILPKPDAPVRTTTTPLGMAPRAPLHHDQHSLTEALPSFAAALVRPYVTAQSHSAQQLRQALIECGGNKSRAAQLLGLTVRQLVYRLEKLGVLP</sequence>
<dbReference type="InterPro" id="IPR029016">
    <property type="entry name" value="GAF-like_dom_sf"/>
</dbReference>
<keyword evidence="5" id="KW-0804">Transcription</keyword>
<evidence type="ECO:0000259" key="6">
    <source>
        <dbReference type="PROSITE" id="PS50045"/>
    </source>
</evidence>
<proteinExistence type="predicted"/>
<evidence type="ECO:0000256" key="5">
    <source>
        <dbReference type="ARBA" id="ARBA00023163"/>
    </source>
</evidence>
<gene>
    <name evidence="7" type="primary">vnfA</name>
    <name evidence="7" type="ORF">LMG32289_03738</name>
</gene>
<evidence type="ECO:0000313" key="8">
    <source>
        <dbReference type="Proteomes" id="UP000706525"/>
    </source>
</evidence>
<dbReference type="PANTHER" id="PTHR32071">
    <property type="entry name" value="TRANSCRIPTIONAL REGULATORY PROTEIN"/>
    <property type="match status" value="1"/>
</dbReference>
<dbReference type="InterPro" id="IPR002197">
    <property type="entry name" value="HTH_Fis"/>
</dbReference>
<dbReference type="InterPro" id="IPR009057">
    <property type="entry name" value="Homeodomain-like_sf"/>
</dbReference>
<dbReference type="SMART" id="SM00382">
    <property type="entry name" value="AAA"/>
    <property type="match status" value="1"/>
</dbReference>
<dbReference type="Pfam" id="PF02954">
    <property type="entry name" value="HTH_8"/>
    <property type="match status" value="1"/>
</dbReference>
<dbReference type="Gene3D" id="1.10.8.60">
    <property type="match status" value="1"/>
</dbReference>
<evidence type="ECO:0000256" key="2">
    <source>
        <dbReference type="ARBA" id="ARBA00022840"/>
    </source>
</evidence>
<dbReference type="Pfam" id="PF01590">
    <property type="entry name" value="GAF"/>
    <property type="match status" value="1"/>
</dbReference>
<evidence type="ECO:0000256" key="4">
    <source>
        <dbReference type="ARBA" id="ARBA00023125"/>
    </source>
</evidence>
<dbReference type="Gene3D" id="3.40.50.300">
    <property type="entry name" value="P-loop containing nucleotide triphosphate hydrolases"/>
    <property type="match status" value="1"/>
</dbReference>
<dbReference type="PROSITE" id="PS00688">
    <property type="entry name" value="SIGMA54_INTERACT_3"/>
    <property type="match status" value="1"/>
</dbReference>
<dbReference type="InterPro" id="IPR058031">
    <property type="entry name" value="AAA_lid_NorR"/>
</dbReference>
<evidence type="ECO:0000256" key="1">
    <source>
        <dbReference type="ARBA" id="ARBA00022741"/>
    </source>
</evidence>
<organism evidence="7 8">
    <name type="scientific">Cupriavidus pampae</name>
    <dbReference type="NCBI Taxonomy" id="659251"/>
    <lineage>
        <taxon>Bacteria</taxon>
        <taxon>Pseudomonadati</taxon>
        <taxon>Pseudomonadota</taxon>
        <taxon>Betaproteobacteria</taxon>
        <taxon>Burkholderiales</taxon>
        <taxon>Burkholderiaceae</taxon>
        <taxon>Cupriavidus</taxon>
    </lineage>
</organism>
<dbReference type="InterPro" id="IPR003593">
    <property type="entry name" value="AAA+_ATPase"/>
</dbReference>
<name>A0ABM8XAX3_9BURK</name>